<dbReference type="GO" id="GO:0016705">
    <property type="term" value="F:oxidoreductase activity, acting on paired donors, with incorporation or reduction of molecular oxygen"/>
    <property type="evidence" value="ECO:0007669"/>
    <property type="project" value="InterPro"/>
</dbReference>
<dbReference type="GO" id="GO:0004497">
    <property type="term" value="F:monooxygenase activity"/>
    <property type="evidence" value="ECO:0007669"/>
    <property type="project" value="UniProtKB-KW"/>
</dbReference>
<organism evidence="11 12">
    <name type="scientific">Aspergillus taichungensis</name>
    <dbReference type="NCBI Taxonomy" id="482145"/>
    <lineage>
        <taxon>Eukaryota</taxon>
        <taxon>Fungi</taxon>
        <taxon>Dikarya</taxon>
        <taxon>Ascomycota</taxon>
        <taxon>Pezizomycotina</taxon>
        <taxon>Eurotiomycetes</taxon>
        <taxon>Eurotiomycetidae</taxon>
        <taxon>Eurotiales</taxon>
        <taxon>Aspergillaceae</taxon>
        <taxon>Aspergillus</taxon>
        <taxon>Aspergillus subgen. Circumdati</taxon>
    </lineage>
</organism>
<keyword evidence="5 9" id="KW-0560">Oxidoreductase</keyword>
<keyword evidence="10" id="KW-0472">Membrane</keyword>
<dbReference type="InterPro" id="IPR017972">
    <property type="entry name" value="Cyt_P450_CS"/>
</dbReference>
<evidence type="ECO:0000256" key="10">
    <source>
        <dbReference type="SAM" id="Phobius"/>
    </source>
</evidence>
<keyword evidence="3 8" id="KW-0349">Heme</keyword>
<evidence type="ECO:0000256" key="3">
    <source>
        <dbReference type="ARBA" id="ARBA00022617"/>
    </source>
</evidence>
<dbReference type="PANTHER" id="PTHR24305:SF157">
    <property type="entry name" value="N-ACETYLTRYPTOPHAN 6-HYDROXYLASE IVOC-RELATED"/>
    <property type="match status" value="1"/>
</dbReference>
<proteinExistence type="inferred from homology"/>
<evidence type="ECO:0000256" key="7">
    <source>
        <dbReference type="ARBA" id="ARBA00023033"/>
    </source>
</evidence>
<sequence>MDIVLIVVVLSPAMIITTMIYRLYFSPLSRFPGPKLAAVTGLYQAYYDICHRGQYIWKVQQMHEQYGPIVRINPHEIHVNDPDFIENLYAGPLQKRDKGSLMKGLWSWRQSTLGTESHELHRRRRAALSPIFSKAAARSLEPVMQRVQRDLLQRIDSYRKSGEAMPLTLAFKAATSEVIATLLFGQSERDVLKDDFNRDFGAEFERSLEKAHLFAYLPGIAAVFDSLPFWLQARVVPKLKTQVSVHERWALKLKEVEEELTAKDGTYRTIFHLLLNGKLSQPEKEQLRLVHEIHTLRIAGEHSTAMAMSSVIFHLLQNPTMYRKLQAELTAITPDPDGIPTVAQLEQIPYLRAVVKEALRLHPGVLYRMQRVARDPMVYTNKRNGASWIIPAETRVSMTPLLVHMDPMVFPSPRSFVPERWIANPGLERYLLSFSKGSRTCIGINVAHHEIYTILYGIVRNCNPDQGPGANDQGLTLSLFDTVRERDVDASAELFFSRPQKGSQEVRVLVK</sequence>
<keyword evidence="4 8" id="KW-0479">Metal-binding</keyword>
<name>A0A2J5I0W5_9EURO</name>
<dbReference type="Pfam" id="PF00067">
    <property type="entry name" value="p450"/>
    <property type="match status" value="1"/>
</dbReference>
<dbReference type="SUPFAM" id="SSF48264">
    <property type="entry name" value="Cytochrome P450"/>
    <property type="match status" value="1"/>
</dbReference>
<dbReference type="PRINTS" id="PR00463">
    <property type="entry name" value="EP450I"/>
</dbReference>
<evidence type="ECO:0000256" key="4">
    <source>
        <dbReference type="ARBA" id="ARBA00022723"/>
    </source>
</evidence>
<keyword evidence="10" id="KW-1133">Transmembrane helix</keyword>
<dbReference type="AlphaFoldDB" id="A0A2J5I0W5"/>
<comment type="similarity">
    <text evidence="2 9">Belongs to the cytochrome P450 family.</text>
</comment>
<evidence type="ECO:0000256" key="1">
    <source>
        <dbReference type="ARBA" id="ARBA00001971"/>
    </source>
</evidence>
<dbReference type="PANTHER" id="PTHR24305">
    <property type="entry name" value="CYTOCHROME P450"/>
    <property type="match status" value="1"/>
</dbReference>
<dbReference type="GO" id="GO:0020037">
    <property type="term" value="F:heme binding"/>
    <property type="evidence" value="ECO:0007669"/>
    <property type="project" value="InterPro"/>
</dbReference>
<evidence type="ECO:0000313" key="12">
    <source>
        <dbReference type="Proteomes" id="UP000235023"/>
    </source>
</evidence>
<dbReference type="OrthoDB" id="3945418at2759"/>
<keyword evidence="10" id="KW-0812">Transmembrane</keyword>
<dbReference type="EMBL" id="KZ559519">
    <property type="protein sequence ID" value="PLN83446.1"/>
    <property type="molecule type" value="Genomic_DNA"/>
</dbReference>
<dbReference type="InterPro" id="IPR050121">
    <property type="entry name" value="Cytochrome_P450_monoxygenase"/>
</dbReference>
<reference evidence="12" key="1">
    <citation type="submission" date="2017-12" db="EMBL/GenBank/DDBJ databases">
        <authorList>
            <consortium name="DOE Joint Genome Institute"/>
            <person name="Mondo S.J."/>
            <person name="Kjaerbolling I."/>
            <person name="Vesth T.C."/>
            <person name="Frisvad J.C."/>
            <person name="Nybo J.L."/>
            <person name="Theobald S."/>
            <person name="Kuo A."/>
            <person name="Bowyer P."/>
            <person name="Matsuda Y."/>
            <person name="Lyhne E.K."/>
            <person name="Kogle M.E."/>
            <person name="Clum A."/>
            <person name="Lipzen A."/>
            <person name="Salamov A."/>
            <person name="Ngan C.Y."/>
            <person name="Daum C."/>
            <person name="Chiniquy J."/>
            <person name="Barry K."/>
            <person name="LaButti K."/>
            <person name="Haridas S."/>
            <person name="Simmons B.A."/>
            <person name="Magnuson J.K."/>
            <person name="Mortensen U.H."/>
            <person name="Larsen T.O."/>
            <person name="Grigoriev I.V."/>
            <person name="Baker S.E."/>
            <person name="Andersen M.R."/>
            <person name="Nordberg H.P."/>
            <person name="Cantor M.N."/>
            <person name="Hua S.X."/>
        </authorList>
    </citation>
    <scope>NUCLEOTIDE SEQUENCE [LARGE SCALE GENOMIC DNA]</scope>
    <source>
        <strain evidence="12">IBT 19404</strain>
    </source>
</reference>
<evidence type="ECO:0000256" key="6">
    <source>
        <dbReference type="ARBA" id="ARBA00023004"/>
    </source>
</evidence>
<dbReference type="CDD" id="cd11062">
    <property type="entry name" value="CYP58-like"/>
    <property type="match status" value="1"/>
</dbReference>
<accession>A0A2J5I0W5</accession>
<dbReference type="InterPro" id="IPR001128">
    <property type="entry name" value="Cyt_P450"/>
</dbReference>
<dbReference type="Gene3D" id="1.10.630.10">
    <property type="entry name" value="Cytochrome P450"/>
    <property type="match status" value="1"/>
</dbReference>
<dbReference type="PROSITE" id="PS00086">
    <property type="entry name" value="CYTOCHROME_P450"/>
    <property type="match status" value="1"/>
</dbReference>
<dbReference type="Proteomes" id="UP000235023">
    <property type="component" value="Unassembled WGS sequence"/>
</dbReference>
<evidence type="ECO:0000313" key="11">
    <source>
        <dbReference type="EMBL" id="PLN83446.1"/>
    </source>
</evidence>
<dbReference type="InterPro" id="IPR036396">
    <property type="entry name" value="Cyt_P450_sf"/>
</dbReference>
<feature type="transmembrane region" description="Helical" evidence="10">
    <location>
        <begin position="6"/>
        <end position="25"/>
    </location>
</feature>
<keyword evidence="7 9" id="KW-0503">Monooxygenase</keyword>
<feature type="binding site" description="axial binding residue" evidence="8">
    <location>
        <position position="441"/>
    </location>
    <ligand>
        <name>heme</name>
        <dbReference type="ChEBI" id="CHEBI:30413"/>
    </ligand>
    <ligandPart>
        <name>Fe</name>
        <dbReference type="ChEBI" id="CHEBI:18248"/>
    </ligandPart>
</feature>
<comment type="cofactor">
    <cofactor evidence="1 8">
        <name>heme</name>
        <dbReference type="ChEBI" id="CHEBI:30413"/>
    </cofactor>
</comment>
<keyword evidence="6 8" id="KW-0408">Iron</keyword>
<evidence type="ECO:0000256" key="2">
    <source>
        <dbReference type="ARBA" id="ARBA00010617"/>
    </source>
</evidence>
<evidence type="ECO:0000256" key="8">
    <source>
        <dbReference type="PIRSR" id="PIRSR602401-1"/>
    </source>
</evidence>
<keyword evidence="12" id="KW-1185">Reference proteome</keyword>
<dbReference type="PRINTS" id="PR00385">
    <property type="entry name" value="P450"/>
</dbReference>
<dbReference type="InterPro" id="IPR002401">
    <property type="entry name" value="Cyt_P450_E_grp-I"/>
</dbReference>
<protein>
    <submittedName>
        <fullName evidence="11">Cytochrome P450</fullName>
    </submittedName>
</protein>
<evidence type="ECO:0000256" key="5">
    <source>
        <dbReference type="ARBA" id="ARBA00023002"/>
    </source>
</evidence>
<dbReference type="GO" id="GO:0005506">
    <property type="term" value="F:iron ion binding"/>
    <property type="evidence" value="ECO:0007669"/>
    <property type="project" value="InterPro"/>
</dbReference>
<evidence type="ECO:0000256" key="9">
    <source>
        <dbReference type="RuleBase" id="RU000461"/>
    </source>
</evidence>
<gene>
    <name evidence="11" type="ORF">BDW42DRAFT_184220</name>
</gene>